<sequence length="714" mass="78556">MARTRAMGRLVEGKNCWRYEHANRVAFLVDGAAYFDAFGRAALRAQRSILIVGWDFNSRTRLWHDDAPRGVPPVLGDFLDFLVKRNHALQVHILDWDFPMIYAVDREAPPLFGLGWQPRHHIHFHFDSHFPVGGSHHQKIVVIDDAVAFVGGIDLAADRWDTPEHRADDPRRMRGDAAYGPVHDVMIAVDGDAAAALGDLARTRWLRGTGERLHAHPGEGDPWPAELAPELVDVHVGIARTEPEYDGLPEVREVEALYLDMLDAAKKLIYIENQYFTSLRVGAWLEERLRCEDCPEIVIVLRRSSDGWLEGPTMGTLRSQLLERLRRADHHGRLHVYYPDVPGLGERSINVHAKLCIVDDEIVRVGSANLNNRSMGFDTECDLAIEAEGNANVRAAIAAFRDRLLAEHLDVSPREVAAAFEREATAAKAVDALAHGERRLLPLSSDVWSSSLAPLAELADLERPVAPEELISQFSPDAPVDEKRGRPLLGVLVVLVVFGGLFALWRWTPLSEYVTPTAVAGWADLLAAEPAGPLIVIGAYTLATFTMFPRPLITLAAVLAYGPLQGFAYAMAGMLTAAMVTYYGGRALSRDTVRRVAGARLNRLSRELRRRGLLSVVAVRLVPIAPFIVVNMVAGAARIRVDHYFIGTALGILPGALVATIFGGQLHSALRDPSSINYALVGIVVAAALVAFFVLRKWLRRQLAADGKADADVG</sequence>
<keyword evidence="5" id="KW-0472">Membrane</keyword>
<dbReference type="eggNOG" id="COG0398">
    <property type="taxonomic scope" value="Bacteria"/>
</dbReference>
<name>Q3SIU8_THIDA</name>
<dbReference type="RefSeq" id="WP_011311986.1">
    <property type="nucleotide sequence ID" value="NC_007404.1"/>
</dbReference>
<dbReference type="Proteomes" id="UP000008291">
    <property type="component" value="Chromosome"/>
</dbReference>
<evidence type="ECO:0000256" key="2">
    <source>
        <dbReference type="ARBA" id="ARBA00022737"/>
    </source>
</evidence>
<dbReference type="InterPro" id="IPR001736">
    <property type="entry name" value="PLipase_D/transphosphatidylase"/>
</dbReference>
<keyword evidence="4" id="KW-0443">Lipid metabolism</keyword>
<keyword evidence="3" id="KW-0378">Hydrolase</keyword>
<dbReference type="KEGG" id="tbd:Tbd_1474"/>
<evidence type="ECO:0000256" key="5">
    <source>
        <dbReference type="SAM" id="Phobius"/>
    </source>
</evidence>
<comment type="catalytic activity">
    <reaction evidence="1">
        <text>a 1,2-diacyl-sn-glycero-3-phosphocholine + H2O = a 1,2-diacyl-sn-glycero-3-phosphate + choline + H(+)</text>
        <dbReference type="Rhea" id="RHEA:14445"/>
        <dbReference type="ChEBI" id="CHEBI:15354"/>
        <dbReference type="ChEBI" id="CHEBI:15377"/>
        <dbReference type="ChEBI" id="CHEBI:15378"/>
        <dbReference type="ChEBI" id="CHEBI:57643"/>
        <dbReference type="ChEBI" id="CHEBI:58608"/>
        <dbReference type="EC" id="3.1.4.4"/>
    </reaction>
</comment>
<dbReference type="InterPro" id="IPR025202">
    <property type="entry name" value="PLD-like_dom"/>
</dbReference>
<gene>
    <name evidence="7" type="ordered locus">Tbd_1474</name>
</gene>
<dbReference type="OrthoDB" id="8828485at2"/>
<evidence type="ECO:0000259" key="6">
    <source>
        <dbReference type="PROSITE" id="PS50035"/>
    </source>
</evidence>
<dbReference type="SMART" id="SM00155">
    <property type="entry name" value="PLDc"/>
    <property type="match status" value="2"/>
</dbReference>
<dbReference type="STRING" id="292415.Tbd_1474"/>
<dbReference type="AlphaFoldDB" id="Q3SIU8"/>
<dbReference type="CDD" id="cd09140">
    <property type="entry name" value="PLDc_vPLD1_2_like_bac_1"/>
    <property type="match status" value="1"/>
</dbReference>
<dbReference type="Pfam" id="PF09335">
    <property type="entry name" value="VTT_dom"/>
    <property type="match status" value="1"/>
</dbReference>
<dbReference type="PANTHER" id="PTHR18896">
    <property type="entry name" value="PHOSPHOLIPASE D"/>
    <property type="match status" value="1"/>
</dbReference>
<feature type="domain" description="PLD phosphodiesterase" evidence="6">
    <location>
        <begin position="132"/>
        <end position="159"/>
    </location>
</feature>
<keyword evidence="5" id="KW-0812">Transmembrane</keyword>
<dbReference type="HOGENOM" id="CLU_011094_0_0_4"/>
<dbReference type="PANTHER" id="PTHR18896:SF76">
    <property type="entry name" value="PHOSPHOLIPASE"/>
    <property type="match status" value="1"/>
</dbReference>
<keyword evidence="5" id="KW-1133">Transmembrane helix</keyword>
<feature type="transmembrane region" description="Helical" evidence="5">
    <location>
        <begin position="676"/>
        <end position="695"/>
    </location>
</feature>
<evidence type="ECO:0000313" key="8">
    <source>
        <dbReference type="Proteomes" id="UP000008291"/>
    </source>
</evidence>
<organism evidence="7 8">
    <name type="scientific">Thiobacillus denitrificans (strain ATCC 25259 / T1)</name>
    <dbReference type="NCBI Taxonomy" id="292415"/>
    <lineage>
        <taxon>Bacteria</taxon>
        <taxon>Pseudomonadati</taxon>
        <taxon>Pseudomonadota</taxon>
        <taxon>Betaproteobacteria</taxon>
        <taxon>Nitrosomonadales</taxon>
        <taxon>Thiobacillaceae</taxon>
        <taxon>Thiobacillus</taxon>
    </lineage>
</organism>
<dbReference type="InterPro" id="IPR032816">
    <property type="entry name" value="VTT_dom"/>
</dbReference>
<dbReference type="CDD" id="cd09143">
    <property type="entry name" value="PLDc_vPLD1_2_like_bac_2"/>
    <property type="match status" value="1"/>
</dbReference>
<dbReference type="GO" id="GO:0009395">
    <property type="term" value="P:phospholipid catabolic process"/>
    <property type="evidence" value="ECO:0007669"/>
    <property type="project" value="TreeGrafter"/>
</dbReference>
<evidence type="ECO:0000256" key="3">
    <source>
        <dbReference type="ARBA" id="ARBA00022801"/>
    </source>
</evidence>
<keyword evidence="8" id="KW-1185">Reference proteome</keyword>
<dbReference type="eggNOG" id="COG1502">
    <property type="taxonomic scope" value="Bacteria"/>
</dbReference>
<feature type="transmembrane region" description="Helical" evidence="5">
    <location>
        <begin position="534"/>
        <end position="560"/>
    </location>
</feature>
<dbReference type="InterPro" id="IPR015679">
    <property type="entry name" value="PLipase_D_fam"/>
</dbReference>
<feature type="transmembrane region" description="Helical" evidence="5">
    <location>
        <begin position="644"/>
        <end position="664"/>
    </location>
</feature>
<feature type="transmembrane region" description="Helical" evidence="5">
    <location>
        <begin position="567"/>
        <end position="585"/>
    </location>
</feature>
<dbReference type="EMBL" id="CP000116">
    <property type="protein sequence ID" value="AAZ97427.1"/>
    <property type="molecule type" value="Genomic_DNA"/>
</dbReference>
<keyword evidence="2" id="KW-0677">Repeat</keyword>
<dbReference type="Gene3D" id="3.30.870.10">
    <property type="entry name" value="Endonuclease Chain A"/>
    <property type="match status" value="2"/>
</dbReference>
<evidence type="ECO:0000256" key="4">
    <source>
        <dbReference type="ARBA" id="ARBA00023098"/>
    </source>
</evidence>
<feature type="domain" description="PLD phosphodiesterase" evidence="6">
    <location>
        <begin position="347"/>
        <end position="374"/>
    </location>
</feature>
<dbReference type="SUPFAM" id="SSF56024">
    <property type="entry name" value="Phospholipase D/nuclease"/>
    <property type="match status" value="2"/>
</dbReference>
<dbReference type="Pfam" id="PF13091">
    <property type="entry name" value="PLDc_2"/>
    <property type="match status" value="1"/>
</dbReference>
<feature type="transmembrane region" description="Helical" evidence="5">
    <location>
        <begin position="613"/>
        <end position="637"/>
    </location>
</feature>
<protein>
    <submittedName>
        <fullName evidence="7">Phospholipase D/Transphosphatidylase</fullName>
    </submittedName>
</protein>
<evidence type="ECO:0000256" key="1">
    <source>
        <dbReference type="ARBA" id="ARBA00000798"/>
    </source>
</evidence>
<feature type="transmembrane region" description="Helical" evidence="5">
    <location>
        <begin position="488"/>
        <end position="507"/>
    </location>
</feature>
<evidence type="ECO:0000313" key="7">
    <source>
        <dbReference type="EMBL" id="AAZ97427.1"/>
    </source>
</evidence>
<accession>Q3SIU8</accession>
<dbReference type="PROSITE" id="PS50035">
    <property type="entry name" value="PLD"/>
    <property type="match status" value="2"/>
</dbReference>
<reference evidence="7 8" key="1">
    <citation type="journal article" date="2006" name="J. Bacteriol.">
        <title>The genome sequence of the obligately chemolithoautotrophic, facultatively anaerobic bacterium Thiobacillus denitrificans.</title>
        <authorList>
            <person name="Beller H.R."/>
            <person name="Chain P.S."/>
            <person name="Letain T.E."/>
            <person name="Chakicherla A."/>
            <person name="Larimer F.W."/>
            <person name="Richardson P.M."/>
            <person name="Coleman M.A."/>
            <person name="Wood A.P."/>
            <person name="Kelly D.P."/>
        </authorList>
    </citation>
    <scope>NUCLEOTIDE SEQUENCE [LARGE SCALE GENOMIC DNA]</scope>
    <source>
        <strain evidence="7 8">ATCC 25259</strain>
    </source>
</reference>
<dbReference type="GO" id="GO:0004630">
    <property type="term" value="F:phospholipase D activity"/>
    <property type="evidence" value="ECO:0007669"/>
    <property type="project" value="UniProtKB-EC"/>
</dbReference>
<proteinExistence type="predicted"/>
<dbReference type="Pfam" id="PF00614">
    <property type="entry name" value="PLDc"/>
    <property type="match status" value="1"/>
</dbReference>